<feature type="transmembrane region" description="Helical" evidence="6">
    <location>
        <begin position="439"/>
        <end position="457"/>
    </location>
</feature>
<dbReference type="EMBL" id="PCWN01000007">
    <property type="protein sequence ID" value="PIR04103.1"/>
    <property type="molecule type" value="Genomic_DNA"/>
</dbReference>
<dbReference type="PANTHER" id="PTHR30250:SF11">
    <property type="entry name" value="O-ANTIGEN TRANSPORTER-RELATED"/>
    <property type="match status" value="1"/>
</dbReference>
<feature type="transmembrane region" description="Helical" evidence="6">
    <location>
        <begin position="108"/>
        <end position="130"/>
    </location>
</feature>
<keyword evidence="4 6" id="KW-1133">Transmembrane helix</keyword>
<dbReference type="InterPro" id="IPR002797">
    <property type="entry name" value="Polysacc_synth"/>
</dbReference>
<feature type="transmembrane region" description="Helical" evidence="6">
    <location>
        <begin position="247"/>
        <end position="270"/>
    </location>
</feature>
<evidence type="ECO:0000256" key="2">
    <source>
        <dbReference type="ARBA" id="ARBA00022475"/>
    </source>
</evidence>
<proteinExistence type="predicted"/>
<keyword evidence="5 6" id="KW-0472">Membrane</keyword>
<comment type="subcellular location">
    <subcellularLocation>
        <location evidence="1">Cell membrane</location>
        <topology evidence="1">Multi-pass membrane protein</topology>
    </subcellularLocation>
</comment>
<gene>
    <name evidence="7" type="ORF">COV59_02880</name>
</gene>
<dbReference type="GO" id="GO:0005886">
    <property type="term" value="C:plasma membrane"/>
    <property type="evidence" value="ECO:0007669"/>
    <property type="project" value="UniProtKB-SubCell"/>
</dbReference>
<dbReference type="AlphaFoldDB" id="A0A2H0N5D3"/>
<evidence type="ECO:0000256" key="1">
    <source>
        <dbReference type="ARBA" id="ARBA00004651"/>
    </source>
</evidence>
<keyword evidence="2" id="KW-1003">Cell membrane</keyword>
<evidence type="ECO:0000256" key="3">
    <source>
        <dbReference type="ARBA" id="ARBA00022692"/>
    </source>
</evidence>
<dbReference type="InterPro" id="IPR050833">
    <property type="entry name" value="Poly_Biosynth_Transport"/>
</dbReference>
<feature type="transmembrane region" description="Helical" evidence="6">
    <location>
        <begin position="142"/>
        <end position="161"/>
    </location>
</feature>
<accession>A0A2H0N5D3</accession>
<feature type="transmembrane region" description="Helical" evidence="6">
    <location>
        <begin position="291"/>
        <end position="316"/>
    </location>
</feature>
<name>A0A2H0N5D3_9BACT</name>
<feature type="transmembrane region" description="Helical" evidence="6">
    <location>
        <begin position="412"/>
        <end position="433"/>
    </location>
</feature>
<feature type="transmembrane region" description="Helical" evidence="6">
    <location>
        <begin position="356"/>
        <end position="374"/>
    </location>
</feature>
<sequence length="474" mass="53464">MSIAKNTTFMTLASIMQKVVAFVYFTIIARHIGAEETGKYFFALSFTTVFVIFIDLGFTNVLIREVSRVKEKIQEYFSTVLAFKMILGILIYGICVSFIYFLGYETDVAHLVYLSAVTMLFDTLHLTVYGTMRSLGNLKYEAIGIVGSQTLTLILGTTFLLLHFSLIWLIAAFTIPSFCNLLYASFILYKKFHITFRPQFSKKTFMYLGKIAIPFALSAVFARLYSYMDTLLLKEFAGNTAVGWYSIPYKITFAFQFIPLALLAAMYPKFSEYFIHDRKKLVSVFEQSIKYLLIVAFPIAIGIAILAQDIILTVYTKEYMPSILPLRILIISLVFSYLSFPLSSFLNACNRQVTQTWIIGSVTLINILLNLFFIPKFGATGAALAAFTGNFLLAFLGFLFVPQIITLSKNFLFLNISKIFFSAAVMGGVVWLANQYVHFLLAIVVGVVVYPLCLLATNTVNKSQIKNLILLIRS</sequence>
<evidence type="ECO:0000256" key="5">
    <source>
        <dbReference type="ARBA" id="ARBA00023136"/>
    </source>
</evidence>
<feature type="transmembrane region" description="Helical" evidence="6">
    <location>
        <begin position="380"/>
        <end position="400"/>
    </location>
</feature>
<evidence type="ECO:0000256" key="4">
    <source>
        <dbReference type="ARBA" id="ARBA00022989"/>
    </source>
</evidence>
<reference evidence="7 8" key="1">
    <citation type="submission" date="2017-09" db="EMBL/GenBank/DDBJ databases">
        <title>Depth-based differentiation of microbial function through sediment-hosted aquifers and enrichment of novel symbionts in the deep terrestrial subsurface.</title>
        <authorList>
            <person name="Probst A.J."/>
            <person name="Ladd B."/>
            <person name="Jarett J.K."/>
            <person name="Geller-Mcgrath D.E."/>
            <person name="Sieber C.M."/>
            <person name="Emerson J.B."/>
            <person name="Anantharaman K."/>
            <person name="Thomas B.C."/>
            <person name="Malmstrom R."/>
            <person name="Stieglmeier M."/>
            <person name="Klingl A."/>
            <person name="Woyke T."/>
            <person name="Ryan C.M."/>
            <person name="Banfield J.F."/>
        </authorList>
    </citation>
    <scope>NUCLEOTIDE SEQUENCE [LARGE SCALE GENOMIC DNA]</scope>
    <source>
        <strain evidence="7">CG11_big_fil_rev_8_21_14_0_20_39_34</strain>
    </source>
</reference>
<comment type="caution">
    <text evidence="7">The sequence shown here is derived from an EMBL/GenBank/DDBJ whole genome shotgun (WGS) entry which is preliminary data.</text>
</comment>
<evidence type="ECO:0000313" key="7">
    <source>
        <dbReference type="EMBL" id="PIR04103.1"/>
    </source>
</evidence>
<organism evidence="7 8">
    <name type="scientific">Candidatus Magasanikbacteria bacterium CG11_big_fil_rev_8_21_14_0_20_39_34</name>
    <dbReference type="NCBI Taxonomy" id="1974653"/>
    <lineage>
        <taxon>Bacteria</taxon>
        <taxon>Candidatus Magasanikiibacteriota</taxon>
    </lineage>
</organism>
<evidence type="ECO:0000313" key="8">
    <source>
        <dbReference type="Proteomes" id="UP000229600"/>
    </source>
</evidence>
<evidence type="ECO:0000256" key="6">
    <source>
        <dbReference type="SAM" id="Phobius"/>
    </source>
</evidence>
<feature type="transmembrane region" description="Helical" evidence="6">
    <location>
        <begin position="40"/>
        <end position="63"/>
    </location>
</feature>
<dbReference type="PANTHER" id="PTHR30250">
    <property type="entry name" value="PST FAMILY PREDICTED COLANIC ACID TRANSPORTER"/>
    <property type="match status" value="1"/>
</dbReference>
<protein>
    <submittedName>
        <fullName evidence="7">Uncharacterized protein</fullName>
    </submittedName>
</protein>
<feature type="transmembrane region" description="Helical" evidence="6">
    <location>
        <begin position="167"/>
        <end position="186"/>
    </location>
</feature>
<feature type="transmembrane region" description="Helical" evidence="6">
    <location>
        <begin position="75"/>
        <end position="102"/>
    </location>
</feature>
<feature type="transmembrane region" description="Helical" evidence="6">
    <location>
        <begin position="7"/>
        <end position="28"/>
    </location>
</feature>
<dbReference type="CDD" id="cd13128">
    <property type="entry name" value="MATE_Wzx_like"/>
    <property type="match status" value="1"/>
</dbReference>
<feature type="transmembrane region" description="Helical" evidence="6">
    <location>
        <begin position="207"/>
        <end position="227"/>
    </location>
</feature>
<keyword evidence="3 6" id="KW-0812">Transmembrane</keyword>
<dbReference type="Pfam" id="PF01943">
    <property type="entry name" value="Polysacc_synt"/>
    <property type="match status" value="1"/>
</dbReference>
<dbReference type="Proteomes" id="UP000229600">
    <property type="component" value="Unassembled WGS sequence"/>
</dbReference>
<feature type="transmembrane region" description="Helical" evidence="6">
    <location>
        <begin position="328"/>
        <end position="349"/>
    </location>
</feature>